<dbReference type="AlphaFoldDB" id="A0A316JBL3"/>
<organism evidence="1 2">
    <name type="scientific">Falsochrobactrum shanghaiense</name>
    <dbReference type="NCBI Taxonomy" id="2201899"/>
    <lineage>
        <taxon>Bacteria</taxon>
        <taxon>Pseudomonadati</taxon>
        <taxon>Pseudomonadota</taxon>
        <taxon>Alphaproteobacteria</taxon>
        <taxon>Hyphomicrobiales</taxon>
        <taxon>Brucellaceae</taxon>
        <taxon>Falsochrobactrum</taxon>
    </lineage>
</organism>
<name>A0A316JBL3_9HYPH</name>
<dbReference type="OrthoDB" id="9973034at2"/>
<accession>A0A316JBL3</accession>
<dbReference type="RefSeq" id="WP_109706363.1">
    <property type="nucleotide sequence ID" value="NZ_QGDB01000003.1"/>
</dbReference>
<gene>
    <name evidence="1" type="ORF">DKP76_10445</name>
</gene>
<sequence length="89" mass="10449">MADKKIARTQHEQVMDMESPVLDLQSAVSIMNRMLTDNFTHVPTQVTGRPDYWYLGKQDIEDMFFIMNEVRERSSRIKDQWLSALEAGR</sequence>
<evidence type="ECO:0000313" key="1">
    <source>
        <dbReference type="EMBL" id="PWL18129.1"/>
    </source>
</evidence>
<reference evidence="1 2" key="1">
    <citation type="submission" date="2018-05" db="EMBL/GenBank/DDBJ databases">
        <title>Comparative genomic sequence analysis between strain HN4 and CCM 8460T (Falsochrobactrum ovis) will provide more evidence to prove that HN4 is a new species of Falsochrobactrum.</title>
        <authorList>
            <person name="Lyu W."/>
            <person name="Sun L."/>
            <person name="Yao L."/>
        </authorList>
    </citation>
    <scope>NUCLEOTIDE SEQUENCE [LARGE SCALE GENOMIC DNA]</scope>
    <source>
        <strain evidence="1 2">HN4</strain>
    </source>
</reference>
<comment type="caution">
    <text evidence="1">The sequence shown here is derived from an EMBL/GenBank/DDBJ whole genome shotgun (WGS) entry which is preliminary data.</text>
</comment>
<protein>
    <submittedName>
        <fullName evidence="1">Uncharacterized protein</fullName>
    </submittedName>
</protein>
<keyword evidence="2" id="KW-1185">Reference proteome</keyword>
<dbReference type="EMBL" id="QGDB01000003">
    <property type="protein sequence ID" value="PWL18129.1"/>
    <property type="molecule type" value="Genomic_DNA"/>
</dbReference>
<evidence type="ECO:0000313" key="2">
    <source>
        <dbReference type="Proteomes" id="UP000245865"/>
    </source>
</evidence>
<proteinExistence type="predicted"/>
<dbReference type="Proteomes" id="UP000245865">
    <property type="component" value="Unassembled WGS sequence"/>
</dbReference>